<dbReference type="PANTHER" id="PTHR35936">
    <property type="entry name" value="MEMBRANE-BOUND LYTIC MUREIN TRANSGLYCOSYLASE F"/>
    <property type="match status" value="1"/>
</dbReference>
<reference evidence="7" key="2">
    <citation type="submission" date="2020-09" db="EMBL/GenBank/DDBJ databases">
        <authorList>
            <person name="Sun Q."/>
            <person name="Ohkuma M."/>
        </authorList>
    </citation>
    <scope>NUCLEOTIDE SEQUENCE</scope>
    <source>
        <strain evidence="7">JCM 13919</strain>
    </source>
</reference>
<sequence length="254" mass="28629">MMKKRYFLFTLFIFFVSISFAQQPTIPTPTLRVAVDQFAPPFCMRAANQQLFGYDVDMLKIICKEINRNCQFQPMPFKDIIPSLLSDKADIGIGAIAITPERAKEVLFSKPYLPSFSQFLAQRKHAEQPFSLTNLANKLIGVEEGTVFKSLVTLLGIKNPNVIIFRSEDEMIDALGEEELDYILLDAATARFWSIKASSHVRTVGEPLPYAYGLGIAVNPKEINLLPAINDAITKFQNSPDFKQHYMTYFGSGQ</sequence>
<evidence type="ECO:0000313" key="8">
    <source>
        <dbReference type="Proteomes" id="UP000630149"/>
    </source>
</evidence>
<dbReference type="InterPro" id="IPR018313">
    <property type="entry name" value="SBP_3_CS"/>
</dbReference>
<dbReference type="SUPFAM" id="SSF53850">
    <property type="entry name" value="Periplasmic binding protein-like II"/>
    <property type="match status" value="1"/>
</dbReference>
<dbReference type="Pfam" id="PF00497">
    <property type="entry name" value="SBP_bac_3"/>
    <property type="match status" value="1"/>
</dbReference>
<protein>
    <submittedName>
        <fullName evidence="7">Arginine ABC transporter substrate-binding protein</fullName>
    </submittedName>
</protein>
<dbReference type="PANTHER" id="PTHR35936:SF37">
    <property type="entry name" value="AMINO ACID ABC TRANSPORTER SUBSTRATE-BINDING PROTEIN"/>
    <property type="match status" value="1"/>
</dbReference>
<keyword evidence="8" id="KW-1185">Reference proteome</keyword>
<proteinExistence type="inferred from homology"/>
<evidence type="ECO:0000256" key="2">
    <source>
        <dbReference type="ARBA" id="ARBA00010333"/>
    </source>
</evidence>
<accession>A0A917K072</accession>
<evidence type="ECO:0000256" key="3">
    <source>
        <dbReference type="ARBA" id="ARBA00022729"/>
    </source>
</evidence>
<feature type="signal peptide" evidence="5">
    <location>
        <begin position="1"/>
        <end position="21"/>
    </location>
</feature>
<comment type="caution">
    <text evidence="7">The sequence shown here is derived from an EMBL/GenBank/DDBJ whole genome shotgun (WGS) entry which is preliminary data.</text>
</comment>
<feature type="domain" description="Solute-binding protein family 3/N-terminal" evidence="6">
    <location>
        <begin position="30"/>
        <end position="253"/>
    </location>
</feature>
<dbReference type="AlphaFoldDB" id="A0A917K072"/>
<dbReference type="OrthoDB" id="9768183at2"/>
<reference evidence="7" key="1">
    <citation type="journal article" date="2014" name="Int. J. Syst. Evol. Microbiol.">
        <title>Complete genome sequence of Corynebacterium casei LMG S-19264T (=DSM 44701T), isolated from a smear-ripened cheese.</title>
        <authorList>
            <consortium name="US DOE Joint Genome Institute (JGI-PGF)"/>
            <person name="Walter F."/>
            <person name="Albersmeier A."/>
            <person name="Kalinowski J."/>
            <person name="Ruckert C."/>
        </authorList>
    </citation>
    <scope>NUCLEOTIDE SEQUENCE</scope>
    <source>
        <strain evidence="7">JCM 13919</strain>
    </source>
</reference>
<dbReference type="GO" id="GO:0030313">
    <property type="term" value="C:cell envelope"/>
    <property type="evidence" value="ECO:0007669"/>
    <property type="project" value="UniProtKB-SubCell"/>
</dbReference>
<comment type="subcellular location">
    <subcellularLocation>
        <location evidence="1">Cell envelope</location>
    </subcellularLocation>
</comment>
<dbReference type="SMART" id="SM00062">
    <property type="entry name" value="PBPb"/>
    <property type="match status" value="1"/>
</dbReference>
<evidence type="ECO:0000313" key="7">
    <source>
        <dbReference type="EMBL" id="GGI92833.1"/>
    </source>
</evidence>
<dbReference type="RefSeq" id="WP_131777436.1">
    <property type="nucleotide sequence ID" value="NZ_BMOB01000014.1"/>
</dbReference>
<feature type="chain" id="PRO_5037965338" evidence="5">
    <location>
        <begin position="22"/>
        <end position="254"/>
    </location>
</feature>
<evidence type="ECO:0000256" key="4">
    <source>
        <dbReference type="RuleBase" id="RU003744"/>
    </source>
</evidence>
<dbReference type="InterPro" id="IPR001638">
    <property type="entry name" value="Solute-binding_3/MltF_N"/>
</dbReference>
<evidence type="ECO:0000256" key="1">
    <source>
        <dbReference type="ARBA" id="ARBA00004196"/>
    </source>
</evidence>
<organism evidence="7 8">
    <name type="scientific">Legionella impletisoli</name>
    <dbReference type="NCBI Taxonomy" id="343510"/>
    <lineage>
        <taxon>Bacteria</taxon>
        <taxon>Pseudomonadati</taxon>
        <taxon>Pseudomonadota</taxon>
        <taxon>Gammaproteobacteria</taxon>
        <taxon>Legionellales</taxon>
        <taxon>Legionellaceae</taxon>
        <taxon>Legionella</taxon>
    </lineage>
</organism>
<dbReference type="Gene3D" id="3.40.190.10">
    <property type="entry name" value="Periplasmic binding protein-like II"/>
    <property type="match status" value="2"/>
</dbReference>
<dbReference type="Proteomes" id="UP000630149">
    <property type="component" value="Unassembled WGS sequence"/>
</dbReference>
<name>A0A917K072_9GAMM</name>
<comment type="similarity">
    <text evidence="2 4">Belongs to the bacterial solute-binding protein 3 family.</text>
</comment>
<gene>
    <name evidence="7" type="ORF">GCM10007966_21780</name>
</gene>
<keyword evidence="3 5" id="KW-0732">Signal</keyword>
<dbReference type="PROSITE" id="PS01039">
    <property type="entry name" value="SBP_BACTERIAL_3"/>
    <property type="match status" value="1"/>
</dbReference>
<dbReference type="EMBL" id="BMOB01000014">
    <property type="protein sequence ID" value="GGI92833.1"/>
    <property type="molecule type" value="Genomic_DNA"/>
</dbReference>
<evidence type="ECO:0000259" key="6">
    <source>
        <dbReference type="SMART" id="SM00062"/>
    </source>
</evidence>
<evidence type="ECO:0000256" key="5">
    <source>
        <dbReference type="SAM" id="SignalP"/>
    </source>
</evidence>